<keyword evidence="1" id="KW-0614">Plasmid</keyword>
<dbReference type="SUPFAM" id="SSF54427">
    <property type="entry name" value="NTF2-like"/>
    <property type="match status" value="1"/>
</dbReference>
<dbReference type="InterPro" id="IPR032710">
    <property type="entry name" value="NTF2-like_dom_sf"/>
</dbReference>
<reference evidence="1 2" key="1">
    <citation type="submission" date="2023-04" db="EMBL/GenBank/DDBJ databases">
        <title>Complete genome sequence of Alisedimentitalea scapharcae.</title>
        <authorList>
            <person name="Rong J.-C."/>
            <person name="Yi M.-L."/>
            <person name="Zhao Q."/>
        </authorList>
    </citation>
    <scope>NUCLEOTIDE SEQUENCE [LARGE SCALE GENOMIC DNA]</scope>
    <source>
        <strain evidence="1 2">KCTC 42119</strain>
        <plasmid evidence="1 2">unnamed4</plasmid>
    </source>
</reference>
<evidence type="ECO:0008006" key="3">
    <source>
        <dbReference type="Google" id="ProtNLM"/>
    </source>
</evidence>
<geneLocation type="plasmid" evidence="1 2">
    <name>unnamed4</name>
</geneLocation>
<evidence type="ECO:0000313" key="2">
    <source>
        <dbReference type="Proteomes" id="UP001623232"/>
    </source>
</evidence>
<sequence length="156" mass="16781">MTDTDQIAQDRAEITALIQRQFAALCWDEHTSPDTQALISAYLPDASLFASARPATAQTAADFGERMIALRDSGALPVFSEKGRGLHIWITGAVAVALAGCEMHENRKTVTQDISAFLLVRNPQGWVIASQAWDMLPSIADAFAATGLNAEPFFSG</sequence>
<dbReference type="EMBL" id="CP123585">
    <property type="protein sequence ID" value="WZK91284.1"/>
    <property type="molecule type" value="Genomic_DNA"/>
</dbReference>
<name>A0ABZ2Y0V9_9RHOB</name>
<dbReference type="Proteomes" id="UP001623232">
    <property type="component" value="Plasmid unnamed4"/>
</dbReference>
<keyword evidence="2" id="KW-1185">Reference proteome</keyword>
<evidence type="ECO:0000313" key="1">
    <source>
        <dbReference type="EMBL" id="WZK91284.1"/>
    </source>
</evidence>
<dbReference type="RefSeq" id="WP_343211992.1">
    <property type="nucleotide sequence ID" value="NZ_CP123585.1"/>
</dbReference>
<accession>A0ABZ2Y0V9</accession>
<organism evidence="1 2">
    <name type="scientific">Aliisedimentitalea scapharcae</name>
    <dbReference type="NCBI Taxonomy" id="1524259"/>
    <lineage>
        <taxon>Bacteria</taxon>
        <taxon>Pseudomonadati</taxon>
        <taxon>Pseudomonadota</taxon>
        <taxon>Alphaproteobacteria</taxon>
        <taxon>Rhodobacterales</taxon>
        <taxon>Roseobacteraceae</taxon>
        <taxon>Aliisedimentitalea</taxon>
    </lineage>
</organism>
<dbReference type="Gene3D" id="3.10.450.50">
    <property type="match status" value="1"/>
</dbReference>
<proteinExistence type="predicted"/>
<protein>
    <recommendedName>
        <fullName evidence="3">SnoaL-like domain-containing protein</fullName>
    </recommendedName>
</protein>
<gene>
    <name evidence="1" type="ORF">QEZ52_21100</name>
</gene>